<feature type="signal peptide" evidence="6">
    <location>
        <begin position="1"/>
        <end position="31"/>
    </location>
</feature>
<dbReference type="PANTHER" id="PTHR13683">
    <property type="entry name" value="ASPARTYL PROTEASES"/>
    <property type="match status" value="1"/>
</dbReference>
<dbReference type="FunFam" id="2.40.70.10:FF:000016">
    <property type="entry name" value="Probable aspartic protease At2g35615"/>
    <property type="match status" value="1"/>
</dbReference>
<dbReference type="SUPFAM" id="SSF50630">
    <property type="entry name" value="Acid proteases"/>
    <property type="match status" value="1"/>
</dbReference>
<keyword evidence="3 6" id="KW-0732">Signal</keyword>
<dbReference type="EMBL" id="JAVXUP010001886">
    <property type="protein sequence ID" value="KAK3007250.1"/>
    <property type="molecule type" value="Genomic_DNA"/>
</dbReference>
<evidence type="ECO:0000256" key="4">
    <source>
        <dbReference type="ARBA" id="ARBA00022750"/>
    </source>
</evidence>
<dbReference type="Pfam" id="PF14543">
    <property type="entry name" value="TAXi_N"/>
    <property type="match status" value="1"/>
</dbReference>
<keyword evidence="4" id="KW-0064">Aspartyl protease</keyword>
<keyword evidence="2" id="KW-0645">Protease</keyword>
<reference evidence="8" key="1">
    <citation type="submission" date="2022-12" db="EMBL/GenBank/DDBJ databases">
        <title>Draft genome assemblies for two species of Escallonia (Escalloniales).</title>
        <authorList>
            <person name="Chanderbali A."/>
            <person name="Dervinis C."/>
            <person name="Anghel I."/>
            <person name="Soltis D."/>
            <person name="Soltis P."/>
            <person name="Zapata F."/>
        </authorList>
    </citation>
    <scope>NUCLEOTIDE SEQUENCE</scope>
    <source>
        <strain evidence="8">UCBG64.0493</strain>
        <tissue evidence="8">Leaf</tissue>
    </source>
</reference>
<feature type="chain" id="PRO_5041700004" description="Peptidase A1 domain-containing protein" evidence="6">
    <location>
        <begin position="32"/>
        <end position="354"/>
    </location>
</feature>
<accession>A0AA88VJ98</accession>
<keyword evidence="9" id="KW-1185">Reference proteome</keyword>
<evidence type="ECO:0000313" key="8">
    <source>
        <dbReference type="EMBL" id="KAK3007250.1"/>
    </source>
</evidence>
<name>A0AA88VJ98_9ASTE</name>
<evidence type="ECO:0000256" key="3">
    <source>
        <dbReference type="ARBA" id="ARBA00022729"/>
    </source>
</evidence>
<dbReference type="InterPro" id="IPR021109">
    <property type="entry name" value="Peptidase_aspartic_dom_sf"/>
</dbReference>
<dbReference type="Gene3D" id="2.40.70.10">
    <property type="entry name" value="Acid Proteases"/>
    <property type="match status" value="1"/>
</dbReference>
<dbReference type="GO" id="GO:0006508">
    <property type="term" value="P:proteolysis"/>
    <property type="evidence" value="ECO:0007669"/>
    <property type="project" value="UniProtKB-KW"/>
</dbReference>
<feature type="domain" description="Peptidase A1" evidence="7">
    <location>
        <begin position="161"/>
        <end position="354"/>
    </location>
</feature>
<comment type="caution">
    <text evidence="8">The sequence shown here is derived from an EMBL/GenBank/DDBJ whole genome shotgun (WGS) entry which is preliminary data.</text>
</comment>
<evidence type="ECO:0000259" key="7">
    <source>
        <dbReference type="PROSITE" id="PS51767"/>
    </source>
</evidence>
<evidence type="ECO:0000256" key="1">
    <source>
        <dbReference type="ARBA" id="ARBA00007447"/>
    </source>
</evidence>
<dbReference type="PANTHER" id="PTHR13683:SF274">
    <property type="entry name" value="PROTEIN ASPARTIC PROTEASE IN GUARD CELL 1"/>
    <property type="match status" value="1"/>
</dbReference>
<evidence type="ECO:0000256" key="5">
    <source>
        <dbReference type="ARBA" id="ARBA00022801"/>
    </source>
</evidence>
<dbReference type="InterPro" id="IPR001461">
    <property type="entry name" value="Aspartic_peptidase_A1"/>
</dbReference>
<organism evidence="8 9">
    <name type="scientific">Escallonia herrerae</name>
    <dbReference type="NCBI Taxonomy" id="1293975"/>
    <lineage>
        <taxon>Eukaryota</taxon>
        <taxon>Viridiplantae</taxon>
        <taxon>Streptophyta</taxon>
        <taxon>Embryophyta</taxon>
        <taxon>Tracheophyta</taxon>
        <taxon>Spermatophyta</taxon>
        <taxon>Magnoliopsida</taxon>
        <taxon>eudicotyledons</taxon>
        <taxon>Gunneridae</taxon>
        <taxon>Pentapetalae</taxon>
        <taxon>asterids</taxon>
        <taxon>campanulids</taxon>
        <taxon>Escalloniales</taxon>
        <taxon>Escalloniaceae</taxon>
        <taxon>Escallonia</taxon>
    </lineage>
</organism>
<dbReference type="InterPro" id="IPR032861">
    <property type="entry name" value="TAXi_N"/>
</dbReference>
<evidence type="ECO:0000256" key="2">
    <source>
        <dbReference type="ARBA" id="ARBA00022670"/>
    </source>
</evidence>
<keyword evidence="5" id="KW-0378">Hydrolase</keyword>
<protein>
    <recommendedName>
        <fullName evidence="7">Peptidase A1 domain-containing protein</fullName>
    </recommendedName>
</protein>
<dbReference type="PROSITE" id="PS51767">
    <property type="entry name" value="PEPTIDASE_A1"/>
    <property type="match status" value="1"/>
</dbReference>
<sequence length="354" mass="37844">MAKHVSTISLKCYCFLFTLTSSLLLPSLSSSRTLSTHSTTLLDVSASLHRTKQVLSFASLSTTLKQTEQQEAQIAETPSAPFSLTLHPRASLAKPNHKDYQTLTLSRLARDSARVDSLNSRLHFALAGLKRSDLKPVEAVIHPNDLSSPVTSGMSQGSGEYFARIGVGQPPKPFYMVPDTGSDVTWLQCKPCSDCYQQSDPVFDPIASSTYSPLSCTSQQCSSLEVSACRSESCLYQVSYGDGSYTVGEFVTETVSFGQSGSVPKVAIGCGHDNEGLFVGSAGLIGMGRGALSLPTQIKASSFSYCFVNRDSSSASTLEFNSAYNSLRDAFVKGAQNLPSTTGFSIAIVKALIE</sequence>
<dbReference type="AlphaFoldDB" id="A0AA88VJ98"/>
<gene>
    <name evidence="8" type="ORF">RJ639_016150</name>
</gene>
<dbReference type="InterPro" id="IPR033121">
    <property type="entry name" value="PEPTIDASE_A1"/>
</dbReference>
<evidence type="ECO:0000313" key="9">
    <source>
        <dbReference type="Proteomes" id="UP001188597"/>
    </source>
</evidence>
<dbReference type="Proteomes" id="UP001188597">
    <property type="component" value="Unassembled WGS sequence"/>
</dbReference>
<proteinExistence type="inferred from homology"/>
<evidence type="ECO:0000256" key="6">
    <source>
        <dbReference type="SAM" id="SignalP"/>
    </source>
</evidence>
<comment type="similarity">
    <text evidence="1">Belongs to the peptidase A1 family.</text>
</comment>
<dbReference type="GO" id="GO:0004190">
    <property type="term" value="F:aspartic-type endopeptidase activity"/>
    <property type="evidence" value="ECO:0007669"/>
    <property type="project" value="UniProtKB-KW"/>
</dbReference>